<dbReference type="AlphaFoldDB" id="A0A1M5YCA7"/>
<evidence type="ECO:0000256" key="1">
    <source>
        <dbReference type="SAM" id="MobiDB-lite"/>
    </source>
</evidence>
<gene>
    <name evidence="2" type="ORF">SAMN02745823_02368</name>
</gene>
<organism evidence="2 3">
    <name type="scientific">Sporobacter termitidis DSM 10068</name>
    <dbReference type="NCBI Taxonomy" id="1123282"/>
    <lineage>
        <taxon>Bacteria</taxon>
        <taxon>Bacillati</taxon>
        <taxon>Bacillota</taxon>
        <taxon>Clostridia</taxon>
        <taxon>Eubacteriales</taxon>
        <taxon>Oscillospiraceae</taxon>
        <taxon>Sporobacter</taxon>
    </lineage>
</organism>
<reference evidence="2 3" key="1">
    <citation type="submission" date="2016-11" db="EMBL/GenBank/DDBJ databases">
        <authorList>
            <person name="Jaros S."/>
            <person name="Januszkiewicz K."/>
            <person name="Wedrychowicz H."/>
        </authorList>
    </citation>
    <scope>NUCLEOTIDE SEQUENCE [LARGE SCALE GENOMIC DNA]</scope>
    <source>
        <strain evidence="2 3">DSM 10068</strain>
    </source>
</reference>
<evidence type="ECO:0000313" key="2">
    <source>
        <dbReference type="EMBL" id="SHI09657.1"/>
    </source>
</evidence>
<dbReference type="RefSeq" id="WP_073079203.1">
    <property type="nucleotide sequence ID" value="NZ_FQXV01000008.1"/>
</dbReference>
<name>A0A1M5YCA7_9FIRM</name>
<dbReference type="STRING" id="1123282.SAMN02745823_02368"/>
<accession>A0A1M5YCA7</accession>
<feature type="region of interest" description="Disordered" evidence="1">
    <location>
        <begin position="80"/>
        <end position="110"/>
    </location>
</feature>
<dbReference type="Proteomes" id="UP000183995">
    <property type="component" value="Unassembled WGS sequence"/>
</dbReference>
<dbReference type="EMBL" id="FQXV01000008">
    <property type="protein sequence ID" value="SHI09657.1"/>
    <property type="molecule type" value="Genomic_DNA"/>
</dbReference>
<feature type="compositionally biased region" description="Basic residues" evidence="1">
    <location>
        <begin position="93"/>
        <end position="110"/>
    </location>
</feature>
<evidence type="ECO:0000313" key="3">
    <source>
        <dbReference type="Proteomes" id="UP000183995"/>
    </source>
</evidence>
<protein>
    <submittedName>
        <fullName evidence="2">Uncharacterized protein</fullName>
    </submittedName>
</protein>
<proteinExistence type="predicted"/>
<sequence>MEVKEAQHILDQLGKNEYARVETALGPPFLKLVETIDDAPDPGDMSAPAVIPPLPAMTDINDGMACLYWQNLKSLLNGALDPEEEDDDEGPYRRGRRGRRRKKRRPWQTP</sequence>
<keyword evidence="3" id="KW-1185">Reference proteome</keyword>